<accession>U6LEG2</accession>
<dbReference type="PANTHER" id="PTHR11649:SF13">
    <property type="entry name" value="ENGB-TYPE G DOMAIN-CONTAINING PROTEIN"/>
    <property type="match status" value="1"/>
</dbReference>
<keyword evidence="5" id="KW-0547">Nucleotide-binding</keyword>
<dbReference type="NCBIfam" id="TIGR03598">
    <property type="entry name" value="GTPase_YsxC"/>
    <property type="match status" value="1"/>
</dbReference>
<evidence type="ECO:0000256" key="9">
    <source>
        <dbReference type="ARBA" id="ARBA00023306"/>
    </source>
</evidence>
<dbReference type="Proteomes" id="UP000030750">
    <property type="component" value="Unassembled WGS sequence"/>
</dbReference>
<keyword evidence="3" id="KW-0132">Cell division</keyword>
<evidence type="ECO:0000256" key="2">
    <source>
        <dbReference type="ARBA" id="ARBA00009638"/>
    </source>
</evidence>
<dbReference type="PROSITE" id="PS51706">
    <property type="entry name" value="G_ENGB"/>
    <property type="match status" value="1"/>
</dbReference>
<dbReference type="GO" id="GO:0051301">
    <property type="term" value="P:cell division"/>
    <property type="evidence" value="ECO:0007669"/>
    <property type="project" value="UniProtKB-KW"/>
</dbReference>
<evidence type="ECO:0000256" key="5">
    <source>
        <dbReference type="ARBA" id="ARBA00022741"/>
    </source>
</evidence>
<dbReference type="InterPro" id="IPR006073">
    <property type="entry name" value="GTP-bd"/>
</dbReference>
<keyword evidence="7" id="KW-0342">GTP-binding</keyword>
<dbReference type="OrthoDB" id="391988at2759"/>
<dbReference type="AlphaFoldDB" id="U6LEG2"/>
<dbReference type="GO" id="GO:0046872">
    <property type="term" value="F:metal ion binding"/>
    <property type="evidence" value="ECO:0007669"/>
    <property type="project" value="UniProtKB-KW"/>
</dbReference>
<feature type="domain" description="EngB-type G" evidence="10">
    <location>
        <begin position="210"/>
        <end position="392"/>
    </location>
</feature>
<gene>
    <name evidence="11" type="ORF">EBH_0049020</name>
</gene>
<dbReference type="VEuPathDB" id="ToxoDB:EBH_0049020"/>
<dbReference type="EMBL" id="HG711197">
    <property type="protein sequence ID" value="CDJ48551.1"/>
    <property type="molecule type" value="Genomic_DNA"/>
</dbReference>
<dbReference type="PANTHER" id="PTHR11649">
    <property type="entry name" value="MSS1/TRME-RELATED GTP-BINDING PROTEIN"/>
    <property type="match status" value="1"/>
</dbReference>
<dbReference type="Gene3D" id="3.40.50.300">
    <property type="entry name" value="P-loop containing nucleotide triphosphate hydrolases"/>
    <property type="match status" value="1"/>
</dbReference>
<comment type="similarity">
    <text evidence="2">Belongs to the TRAFAC class TrmE-Era-EngA-EngB-Septin-like GTPase superfamily. EngB GTPase family.</text>
</comment>
<comment type="cofactor">
    <cofactor evidence="1">
        <name>Mg(2+)</name>
        <dbReference type="ChEBI" id="CHEBI:18420"/>
    </cofactor>
</comment>
<name>U6LEG2_9EIME</name>
<evidence type="ECO:0000256" key="6">
    <source>
        <dbReference type="ARBA" id="ARBA00022842"/>
    </source>
</evidence>
<proteinExistence type="inferred from homology"/>
<dbReference type="SUPFAM" id="SSF52540">
    <property type="entry name" value="P-loop containing nucleoside triphosphate hydrolases"/>
    <property type="match status" value="1"/>
</dbReference>
<reference evidence="11" key="2">
    <citation type="submission" date="2013-10" db="EMBL/GenBank/DDBJ databases">
        <authorList>
            <person name="Aslett M."/>
        </authorList>
    </citation>
    <scope>NUCLEOTIDE SEQUENCE [LARGE SCALE GENOMIC DNA]</scope>
    <source>
        <strain evidence="11">Houghton</strain>
    </source>
</reference>
<evidence type="ECO:0000256" key="3">
    <source>
        <dbReference type="ARBA" id="ARBA00022618"/>
    </source>
</evidence>
<keyword evidence="8" id="KW-0717">Septation</keyword>
<dbReference type="InterPro" id="IPR027417">
    <property type="entry name" value="P-loop_NTPase"/>
</dbReference>
<keyword evidence="9" id="KW-0131">Cell cycle</keyword>
<sequence length="405" mass="44044">MAGGPTSLSCCFCFAPARPAGGPLLPRPLRVGPAPASLRLPPSLFDPVAGHNRIISPFFAFHLHGPLRSPPRHGQGFLARLPTPFSQKDLGSSNWVRPGFNQPGSLPHSVSPGPSLPLGALGIASERGAPPQQIPLRLRLRAIKRLDPKLQHQVLRDGLGRPRCQRAQRLLKRGDPQSVSARCPFFLQQLKPRLRLWKKALTAEELPPPLYPEVAFAGRSNAGKSTLLNELCGRSGTAAVSRRPGSTQELFFFKAGSPCCLCLVDLPGYGYAEADAAKRLQWTEMSLYYLKARPNLKRVFLLVDARWGLKASDVCLLSFFERHRVPFQLVLTKADLPEQKSLIKILQIVRLLQHATLALSTAAQSPSPCHYAALYFTGAAAAASSVVAAKQLYLPSCGLQFPGKG</sequence>
<dbReference type="CDD" id="cd01876">
    <property type="entry name" value="YihA_EngB"/>
    <property type="match status" value="1"/>
</dbReference>
<keyword evidence="12" id="KW-1185">Reference proteome</keyword>
<keyword evidence="4" id="KW-0479">Metal-binding</keyword>
<reference evidence="11" key="1">
    <citation type="submission" date="2013-10" db="EMBL/GenBank/DDBJ databases">
        <title>Genomic analysis of the causative agents of coccidiosis in chickens.</title>
        <authorList>
            <person name="Reid A.J."/>
            <person name="Blake D."/>
            <person name="Billington K."/>
            <person name="Browne H."/>
            <person name="Dunn M."/>
            <person name="Hung S."/>
            <person name="Kawahara F."/>
            <person name="Miranda-Saavedra D."/>
            <person name="Mourier T."/>
            <person name="Nagra H."/>
            <person name="Otto T.D."/>
            <person name="Rawlings N."/>
            <person name="Sanchez A."/>
            <person name="Sanders M."/>
            <person name="Subramaniam C."/>
            <person name="Tay Y."/>
            <person name="Dear P."/>
            <person name="Doerig C."/>
            <person name="Gruber A."/>
            <person name="Parkinson J."/>
            <person name="Shirley M."/>
            <person name="Wan K.L."/>
            <person name="Berriman M."/>
            <person name="Tomley F."/>
            <person name="Pain A."/>
        </authorList>
    </citation>
    <scope>NUCLEOTIDE SEQUENCE [LARGE SCALE GENOMIC DNA]</scope>
    <source>
        <strain evidence="11">Houghton</strain>
    </source>
</reference>
<dbReference type="Pfam" id="PF01926">
    <property type="entry name" value="MMR_HSR1"/>
    <property type="match status" value="1"/>
</dbReference>
<dbReference type="GO" id="GO:0005525">
    <property type="term" value="F:GTP binding"/>
    <property type="evidence" value="ECO:0007669"/>
    <property type="project" value="UniProtKB-KW"/>
</dbReference>
<evidence type="ECO:0000256" key="8">
    <source>
        <dbReference type="ARBA" id="ARBA00023210"/>
    </source>
</evidence>
<dbReference type="InterPro" id="IPR019987">
    <property type="entry name" value="GTP-bd_ribosome_bio_YsxC"/>
</dbReference>
<evidence type="ECO:0000313" key="12">
    <source>
        <dbReference type="Proteomes" id="UP000030750"/>
    </source>
</evidence>
<evidence type="ECO:0000259" key="10">
    <source>
        <dbReference type="PROSITE" id="PS51706"/>
    </source>
</evidence>
<keyword evidence="6" id="KW-0460">Magnesium</keyword>
<evidence type="ECO:0000313" key="11">
    <source>
        <dbReference type="EMBL" id="CDJ48551.1"/>
    </source>
</evidence>
<evidence type="ECO:0000256" key="1">
    <source>
        <dbReference type="ARBA" id="ARBA00001946"/>
    </source>
</evidence>
<dbReference type="InterPro" id="IPR030393">
    <property type="entry name" value="G_ENGB_dom"/>
</dbReference>
<protein>
    <submittedName>
        <fullName evidence="11">GTP-binding conserved hypothetical domain-containing protein, putative</fullName>
    </submittedName>
</protein>
<organism evidence="11 12">
    <name type="scientific">Eimeria brunetti</name>
    <dbReference type="NCBI Taxonomy" id="51314"/>
    <lineage>
        <taxon>Eukaryota</taxon>
        <taxon>Sar</taxon>
        <taxon>Alveolata</taxon>
        <taxon>Apicomplexa</taxon>
        <taxon>Conoidasida</taxon>
        <taxon>Coccidia</taxon>
        <taxon>Eucoccidiorida</taxon>
        <taxon>Eimeriorina</taxon>
        <taxon>Eimeriidae</taxon>
        <taxon>Eimeria</taxon>
    </lineage>
</organism>
<evidence type="ECO:0000256" key="7">
    <source>
        <dbReference type="ARBA" id="ARBA00023134"/>
    </source>
</evidence>
<evidence type="ECO:0000256" key="4">
    <source>
        <dbReference type="ARBA" id="ARBA00022723"/>
    </source>
</evidence>